<comment type="similarity">
    <text evidence="4">Belongs to the BamC family.</text>
</comment>
<evidence type="ECO:0000313" key="6">
    <source>
        <dbReference type="EMBL" id="TCJ98705.1"/>
    </source>
</evidence>
<gene>
    <name evidence="4" type="primary">bamC</name>
    <name evidence="6" type="ORF">EV694_1125</name>
</gene>
<dbReference type="InterPro" id="IPR042268">
    <property type="entry name" value="BamC_C"/>
</dbReference>
<sequence length="336" mass="37249">MKNRKYWLLPFIALGTLSACSSDNQDKQQANDPFVEKNIPTFSPLNSGGVNLPQPDPRFNIPAEHIPTSGLQVDIRPPVNPLPIIHDSVAQFDGERASIVYPADKQAVYNLQQVARLLNEQGITYQQENGKIVTDWAATGRSDDVGNVQLRYQIEQLGNQQASALAISILQAKRDDVIFTPTVVDKQRYAAGRLNQLVGELNTAHQQQQQQLAANANLALNSTIATDRNGRQALIANAGFNATWQKLAQVLPSLGFSIEEENIGRGYRELKYRALDELEWRRFGIARPDLVKGEYKLQIAVVGNNTAIVITDEDDQALDPQQAEAVYQGLQRLLAN</sequence>
<organism evidence="6 7">
    <name type="scientific">Volucribacter psittacicida</name>
    <dbReference type="NCBI Taxonomy" id="203482"/>
    <lineage>
        <taxon>Bacteria</taxon>
        <taxon>Pseudomonadati</taxon>
        <taxon>Pseudomonadota</taxon>
        <taxon>Gammaproteobacteria</taxon>
        <taxon>Pasteurellales</taxon>
        <taxon>Pasteurellaceae</taxon>
        <taxon>Volucribacter</taxon>
    </lineage>
</organism>
<dbReference type="GO" id="GO:0043165">
    <property type="term" value="P:Gram-negative-bacterium-type cell outer membrane assembly"/>
    <property type="evidence" value="ECO:0007669"/>
    <property type="project" value="UniProtKB-UniRule"/>
</dbReference>
<proteinExistence type="inferred from homology"/>
<feature type="signal peptide" evidence="5">
    <location>
        <begin position="1"/>
        <end position="21"/>
    </location>
</feature>
<dbReference type="AlphaFoldDB" id="A0A4V2PBU1"/>
<dbReference type="PROSITE" id="PS51257">
    <property type="entry name" value="PROKAR_LIPOPROTEIN"/>
    <property type="match status" value="1"/>
</dbReference>
<dbReference type="GO" id="GO:0009279">
    <property type="term" value="C:cell outer membrane"/>
    <property type="evidence" value="ECO:0007669"/>
    <property type="project" value="UniProtKB-SubCell"/>
</dbReference>
<comment type="subunit">
    <text evidence="4">Part of the Bam complex.</text>
</comment>
<feature type="chain" id="PRO_5021053964" description="Outer membrane protein assembly factor BamC" evidence="5">
    <location>
        <begin position="22"/>
        <end position="336"/>
    </location>
</feature>
<evidence type="ECO:0000256" key="5">
    <source>
        <dbReference type="SAM" id="SignalP"/>
    </source>
</evidence>
<reference evidence="6 7" key="1">
    <citation type="submission" date="2019-03" db="EMBL/GenBank/DDBJ databases">
        <title>Genomic Encyclopedia of Type Strains, Phase IV (KMG-IV): sequencing the most valuable type-strain genomes for metagenomic binning, comparative biology and taxonomic classification.</title>
        <authorList>
            <person name="Goeker M."/>
        </authorList>
    </citation>
    <scope>NUCLEOTIDE SEQUENCE [LARGE SCALE GENOMIC DNA]</scope>
    <source>
        <strain evidence="6 7">DSM 15534</strain>
    </source>
</reference>
<dbReference type="EMBL" id="SMFT01000002">
    <property type="protein sequence ID" value="TCJ98705.1"/>
    <property type="molecule type" value="Genomic_DNA"/>
</dbReference>
<dbReference type="InterPro" id="IPR010653">
    <property type="entry name" value="NlpB/DapX"/>
</dbReference>
<dbReference type="HAMAP" id="MF_00924">
    <property type="entry name" value="OM_assembly_BamC"/>
    <property type="match status" value="1"/>
</dbReference>
<name>A0A4V2PBU1_9PAST</name>
<evidence type="ECO:0000256" key="4">
    <source>
        <dbReference type="HAMAP-Rule" id="MF_00924"/>
    </source>
</evidence>
<protein>
    <recommendedName>
        <fullName evidence="4">Outer membrane protein assembly factor BamC</fullName>
    </recommendedName>
</protein>
<keyword evidence="7" id="KW-1185">Reference proteome</keyword>
<keyword evidence="3 4" id="KW-0998">Cell outer membrane</keyword>
<accession>A0A4V2PBU1</accession>
<comment type="subcellular location">
    <subcellularLocation>
        <location evidence="4">Cell outer membrane</location>
        <topology evidence="4">Lipid-anchor</topology>
    </subcellularLocation>
</comment>
<keyword evidence="4" id="KW-0564">Palmitate</keyword>
<evidence type="ECO:0000256" key="1">
    <source>
        <dbReference type="ARBA" id="ARBA00022729"/>
    </source>
</evidence>
<keyword evidence="4" id="KW-0449">Lipoprotein</keyword>
<dbReference type="GO" id="GO:0051205">
    <property type="term" value="P:protein insertion into membrane"/>
    <property type="evidence" value="ECO:0007669"/>
    <property type="project" value="UniProtKB-UniRule"/>
</dbReference>
<evidence type="ECO:0000256" key="2">
    <source>
        <dbReference type="ARBA" id="ARBA00023136"/>
    </source>
</evidence>
<keyword evidence="2 4" id="KW-0472">Membrane</keyword>
<evidence type="ECO:0000256" key="3">
    <source>
        <dbReference type="ARBA" id="ARBA00023237"/>
    </source>
</evidence>
<comment type="function">
    <text evidence="4">Part of the outer membrane protein assembly complex, which is involved in assembly and insertion of beta-barrel proteins into the outer membrane.</text>
</comment>
<dbReference type="OrthoDB" id="5686855at2"/>
<keyword evidence="1 4" id="KW-0732">Signal</keyword>
<dbReference type="Gene3D" id="3.30.310.170">
    <property type="entry name" value="Outer membrane protein assembly factor BamC"/>
    <property type="match status" value="1"/>
</dbReference>
<comment type="caution">
    <text evidence="6">The sequence shown here is derived from an EMBL/GenBank/DDBJ whole genome shotgun (WGS) entry which is preliminary data.</text>
</comment>
<dbReference type="PIRSF" id="PIRSF026343">
    <property type="entry name" value="NlpB"/>
    <property type="match status" value="1"/>
</dbReference>
<dbReference type="Gene3D" id="3.30.530.50">
    <property type="match status" value="1"/>
</dbReference>
<dbReference type="RefSeq" id="WP_132690332.1">
    <property type="nucleotide sequence ID" value="NZ_SMFT01000002.1"/>
</dbReference>
<dbReference type="InterPro" id="IPR014524">
    <property type="entry name" value="BamC"/>
</dbReference>
<evidence type="ECO:0000313" key="7">
    <source>
        <dbReference type="Proteomes" id="UP000294702"/>
    </source>
</evidence>
<dbReference type="Pfam" id="PF06804">
    <property type="entry name" value="Lipoprotein_18"/>
    <property type="match status" value="1"/>
</dbReference>
<dbReference type="Proteomes" id="UP000294702">
    <property type="component" value="Unassembled WGS sequence"/>
</dbReference>